<protein>
    <submittedName>
        <fullName evidence="3">N-acylglucosamine 2-epimerase</fullName>
    </submittedName>
</protein>
<dbReference type="InterPro" id="IPR010819">
    <property type="entry name" value="AGE/CE"/>
</dbReference>
<dbReference type="EMBL" id="CP017755">
    <property type="protein sequence ID" value="AOZ09670.1"/>
    <property type="molecule type" value="Genomic_DNA"/>
</dbReference>
<evidence type="ECO:0000256" key="1">
    <source>
        <dbReference type="ARBA" id="ARBA00008558"/>
    </source>
</evidence>
<dbReference type="InterPro" id="IPR008928">
    <property type="entry name" value="6-hairpin_glycosidase_sf"/>
</dbReference>
<dbReference type="Proteomes" id="UP000177515">
    <property type="component" value="Chromosome 2"/>
</dbReference>
<sequence length="376" mass="39784">MPASSTVPPRLAARVDALVRHYTGTILPLWRGAGWNPTLRLPYEALDGGSGAPLPPVRYRAMACARQLYVFAHAGLPGSADAEHAAALFASLEACFGDGEGSWIYSVDAAAEPLERARDLYTYAFAVFACAEYHKRSGSEAALRLMARTTALIEARFADGAGLYRSALDAGYGDSGAPVLQNPIMHLTEAYLAAYGIAGDAWYGQRLREIGEAVLARFVDPGNGCVAELPQGEPGNRIEPGHQFEWFALVAMAPAVFGGSALEASLRRAFAFAQRFGVDAATQGVGAALAADGSVTDATQRIWAQTEFARALALEGSTASLATLAEWAGCFEARFLHAGGWHEVLGPAGEVLRTDMPSTTPYHLFGAYRALPSAGL</sequence>
<evidence type="ECO:0000313" key="4">
    <source>
        <dbReference type="Proteomes" id="UP000177515"/>
    </source>
</evidence>
<gene>
    <name evidence="3" type="ORF">BKK80_28560</name>
</gene>
<dbReference type="PANTHER" id="PTHR15108">
    <property type="entry name" value="N-ACYLGLUCOSAMINE-2-EPIMERASE"/>
    <property type="match status" value="1"/>
</dbReference>
<proteinExistence type="inferred from homology"/>
<dbReference type="InterPro" id="IPR012341">
    <property type="entry name" value="6hp_glycosidase-like_sf"/>
</dbReference>
<accession>A0ABM6FD33</accession>
<evidence type="ECO:0000256" key="2">
    <source>
        <dbReference type="ARBA" id="ARBA00023235"/>
    </source>
</evidence>
<dbReference type="SUPFAM" id="SSF48208">
    <property type="entry name" value="Six-hairpin glycosidases"/>
    <property type="match status" value="1"/>
</dbReference>
<reference evidence="3 4" key="1">
    <citation type="submission" date="2016-10" db="EMBL/GenBank/DDBJ databases">
        <title>Complete genome sequences of three Cupriavidus strains isolated from various Malaysian environments.</title>
        <authorList>
            <person name="Abdullah A.A.-A."/>
            <person name="Shafie N.A.H."/>
            <person name="Lau N.S."/>
        </authorList>
    </citation>
    <scope>NUCLEOTIDE SEQUENCE [LARGE SCALE GENOMIC DNA]</scope>
    <source>
        <strain evidence="3 4">USMAA1020</strain>
    </source>
</reference>
<dbReference type="Gene3D" id="1.50.10.10">
    <property type="match status" value="1"/>
</dbReference>
<name>A0ABM6FD33_9BURK</name>
<organism evidence="3 4">
    <name type="scientific">Cupriavidus malaysiensis</name>
    <dbReference type="NCBI Taxonomy" id="367825"/>
    <lineage>
        <taxon>Bacteria</taxon>
        <taxon>Pseudomonadati</taxon>
        <taxon>Pseudomonadota</taxon>
        <taxon>Betaproteobacteria</taxon>
        <taxon>Burkholderiales</taxon>
        <taxon>Burkholderiaceae</taxon>
        <taxon>Cupriavidus</taxon>
    </lineage>
</organism>
<comment type="similarity">
    <text evidence="1">Belongs to the N-acylglucosamine 2-epimerase family.</text>
</comment>
<evidence type="ECO:0000313" key="3">
    <source>
        <dbReference type="EMBL" id="AOZ09670.1"/>
    </source>
</evidence>
<keyword evidence="4" id="KW-1185">Reference proteome</keyword>
<dbReference type="RefSeq" id="WP_071072249.1">
    <property type="nucleotide sequence ID" value="NZ_CP017755.1"/>
</dbReference>
<dbReference type="Pfam" id="PF07221">
    <property type="entry name" value="GlcNAc_2-epim"/>
    <property type="match status" value="1"/>
</dbReference>
<keyword evidence="2" id="KW-0413">Isomerase</keyword>